<dbReference type="GO" id="GO:0016301">
    <property type="term" value="F:kinase activity"/>
    <property type="evidence" value="ECO:0007669"/>
    <property type="project" value="UniProtKB-KW"/>
</dbReference>
<dbReference type="Gene3D" id="3.30.565.10">
    <property type="entry name" value="Histidine kinase-like ATPase, C-terminal domain"/>
    <property type="match status" value="1"/>
</dbReference>
<keyword evidence="4" id="KW-0812">Transmembrane</keyword>
<accession>A0A6I3ISJ6</accession>
<dbReference type="Pfam" id="PF19354">
    <property type="entry name" value="DUF5931"/>
    <property type="match status" value="1"/>
</dbReference>
<evidence type="ECO:0000256" key="2">
    <source>
        <dbReference type="ARBA" id="ARBA00022777"/>
    </source>
</evidence>
<comment type="caution">
    <text evidence="6">The sequence shown here is derived from an EMBL/GenBank/DDBJ whole genome shotgun (WGS) entry which is preliminary data.</text>
</comment>
<evidence type="ECO:0000256" key="4">
    <source>
        <dbReference type="SAM" id="Phobius"/>
    </source>
</evidence>
<protein>
    <submittedName>
        <fullName evidence="6">Histidine kinase</fullName>
    </submittedName>
</protein>
<keyword evidence="3" id="KW-0902">Two-component regulatory system</keyword>
<evidence type="ECO:0000259" key="5">
    <source>
        <dbReference type="SMART" id="SM00387"/>
    </source>
</evidence>
<keyword evidence="1" id="KW-0808">Transferase</keyword>
<dbReference type="Pfam" id="PF02518">
    <property type="entry name" value="HATPase_c"/>
    <property type="match status" value="1"/>
</dbReference>
<reference evidence="6 7" key="1">
    <citation type="submission" date="2019-11" db="EMBL/GenBank/DDBJ databases">
        <title>Whole genome sequencing identifies a novel species of the genus Arsenicicoccus isolated from human blood.</title>
        <authorList>
            <person name="Jeong J.H."/>
            <person name="Kweon O.J."/>
            <person name="Kim H.R."/>
            <person name="Kim T.-H."/>
            <person name="Ha S.-M."/>
            <person name="Lee M.-K."/>
        </authorList>
    </citation>
    <scope>NUCLEOTIDE SEQUENCE [LARGE SCALE GENOMIC DNA]</scope>
    <source>
        <strain evidence="6 7">MKL-02</strain>
    </source>
</reference>
<dbReference type="NCBIfam" id="NF047322">
    <property type="entry name" value="HK_morpho_MacS"/>
    <property type="match status" value="1"/>
</dbReference>
<feature type="domain" description="Histidine kinase/HSP90-like ATPase" evidence="5">
    <location>
        <begin position="276"/>
        <end position="375"/>
    </location>
</feature>
<dbReference type="InterPro" id="IPR050482">
    <property type="entry name" value="Sensor_HK_TwoCompSys"/>
</dbReference>
<dbReference type="PANTHER" id="PTHR24421:SF61">
    <property type="entry name" value="OXYGEN SENSOR HISTIDINE KINASE NREB"/>
    <property type="match status" value="1"/>
</dbReference>
<dbReference type="InterPro" id="IPR036890">
    <property type="entry name" value="HATPase_C_sf"/>
</dbReference>
<feature type="transmembrane region" description="Helical" evidence="4">
    <location>
        <begin position="21"/>
        <end position="38"/>
    </location>
</feature>
<proteinExistence type="predicted"/>
<keyword evidence="4" id="KW-1133">Transmembrane helix</keyword>
<evidence type="ECO:0000313" key="7">
    <source>
        <dbReference type="Proteomes" id="UP000431092"/>
    </source>
</evidence>
<dbReference type="AlphaFoldDB" id="A0A6I3ISJ6"/>
<dbReference type="Proteomes" id="UP000431092">
    <property type="component" value="Unassembled WGS sequence"/>
</dbReference>
<gene>
    <name evidence="6" type="ORF">GGG17_13075</name>
</gene>
<feature type="transmembrane region" description="Helical" evidence="4">
    <location>
        <begin position="44"/>
        <end position="62"/>
    </location>
</feature>
<sequence>MAARRSTMAGLERGIWRGIDVFRLLALCYAASMVWIHRDTMTRPWVAWLVLVVLAAWSCWLATRQARSAGALGADLALACGAILATIAVHPPELIAGGSTTIPSMYAAAPVAAWAVSWGLRGALVSAGVVTVANLVEVGQPTGATIYNTLLLVVVAACLGLCMDLGRRSQAALDEGLRLQAEAAERERIARVVHDGVLQTLALIHRRGAQAGGEAAALGALAAASERDLRSLVTAARPRERPGTVTSIDVRAALMALAGPGVEVVAPAEAVPLPSRRGQELVAAVGALLDNVARHAGPGARAWVLLDDLGPAIEVTVRDDGCGIPPGRLEEAERDGRLGVASSVRGRLRDLGGEATVRSTMGRGTTVRLCLPTQEE</sequence>
<evidence type="ECO:0000256" key="3">
    <source>
        <dbReference type="ARBA" id="ARBA00023012"/>
    </source>
</evidence>
<feature type="transmembrane region" description="Helical" evidence="4">
    <location>
        <begin position="144"/>
        <end position="163"/>
    </location>
</feature>
<evidence type="ECO:0000313" key="6">
    <source>
        <dbReference type="EMBL" id="MTB72880.1"/>
    </source>
</evidence>
<keyword evidence="7" id="KW-1185">Reference proteome</keyword>
<keyword evidence="2 6" id="KW-0418">Kinase</keyword>
<dbReference type="GO" id="GO:0000160">
    <property type="term" value="P:phosphorelay signal transduction system"/>
    <property type="evidence" value="ECO:0007669"/>
    <property type="project" value="UniProtKB-KW"/>
</dbReference>
<organism evidence="6 7">
    <name type="scientific">Arsenicicoccus cauae</name>
    <dbReference type="NCBI Taxonomy" id="2663847"/>
    <lineage>
        <taxon>Bacteria</taxon>
        <taxon>Bacillati</taxon>
        <taxon>Actinomycetota</taxon>
        <taxon>Actinomycetes</taxon>
        <taxon>Micrococcales</taxon>
        <taxon>Intrasporangiaceae</taxon>
        <taxon>Arsenicicoccus</taxon>
    </lineage>
</organism>
<dbReference type="SUPFAM" id="SSF55874">
    <property type="entry name" value="ATPase domain of HSP90 chaperone/DNA topoisomerase II/histidine kinase"/>
    <property type="match status" value="1"/>
</dbReference>
<keyword evidence="4" id="KW-0472">Membrane</keyword>
<dbReference type="InterPro" id="IPR003594">
    <property type="entry name" value="HATPase_dom"/>
</dbReference>
<name>A0A6I3ISJ6_9MICO</name>
<dbReference type="PANTHER" id="PTHR24421">
    <property type="entry name" value="NITRATE/NITRITE SENSOR PROTEIN NARX-RELATED"/>
    <property type="match status" value="1"/>
</dbReference>
<dbReference type="CDD" id="cd00075">
    <property type="entry name" value="HATPase"/>
    <property type="match status" value="1"/>
</dbReference>
<dbReference type="EMBL" id="WLVL01000040">
    <property type="protein sequence ID" value="MTB72880.1"/>
    <property type="molecule type" value="Genomic_DNA"/>
</dbReference>
<evidence type="ECO:0000256" key="1">
    <source>
        <dbReference type="ARBA" id="ARBA00022679"/>
    </source>
</evidence>
<dbReference type="SMART" id="SM00387">
    <property type="entry name" value="HATPase_c"/>
    <property type="match status" value="1"/>
</dbReference>
<dbReference type="InterPro" id="IPR045975">
    <property type="entry name" value="DUF5931"/>
</dbReference>
<feature type="transmembrane region" description="Helical" evidence="4">
    <location>
        <begin position="69"/>
        <end position="89"/>
    </location>
</feature>
<dbReference type="RefSeq" id="WP_154594126.1">
    <property type="nucleotide sequence ID" value="NZ_WLVL01000040.1"/>
</dbReference>